<feature type="transmembrane region" description="Helical" evidence="7">
    <location>
        <begin position="243"/>
        <end position="266"/>
    </location>
</feature>
<feature type="transmembrane region" description="Helical" evidence="7">
    <location>
        <begin position="21"/>
        <end position="46"/>
    </location>
</feature>
<dbReference type="GO" id="GO:0140359">
    <property type="term" value="F:ABC-type transporter activity"/>
    <property type="evidence" value="ECO:0007669"/>
    <property type="project" value="InterPro"/>
</dbReference>
<dbReference type="PROSITE" id="PS50893">
    <property type="entry name" value="ABC_TRANSPORTER_2"/>
    <property type="match status" value="1"/>
</dbReference>
<evidence type="ECO:0000256" key="5">
    <source>
        <dbReference type="ARBA" id="ARBA00022989"/>
    </source>
</evidence>
<keyword evidence="3" id="KW-0547">Nucleotide-binding</keyword>
<keyword evidence="11" id="KW-1185">Reference proteome</keyword>
<dbReference type="GO" id="GO:0005886">
    <property type="term" value="C:plasma membrane"/>
    <property type="evidence" value="ECO:0007669"/>
    <property type="project" value="UniProtKB-SubCell"/>
</dbReference>
<feature type="domain" description="ABC transmembrane type-1" evidence="9">
    <location>
        <begin position="127"/>
        <end position="305"/>
    </location>
</feature>
<keyword evidence="4" id="KW-0067">ATP-binding</keyword>
<evidence type="ECO:0000256" key="4">
    <source>
        <dbReference type="ARBA" id="ARBA00022840"/>
    </source>
</evidence>
<dbReference type="Pfam" id="PF00005">
    <property type="entry name" value="ABC_tran"/>
    <property type="match status" value="1"/>
</dbReference>
<evidence type="ECO:0000313" key="10">
    <source>
        <dbReference type="EMBL" id="GFJ77871.1"/>
    </source>
</evidence>
<evidence type="ECO:0000256" key="6">
    <source>
        <dbReference type="ARBA" id="ARBA00023136"/>
    </source>
</evidence>
<accession>A0A6V8K632</accession>
<evidence type="ECO:0000259" key="9">
    <source>
        <dbReference type="PROSITE" id="PS50929"/>
    </source>
</evidence>
<dbReference type="PROSITE" id="PS50929">
    <property type="entry name" value="ABC_TM1F"/>
    <property type="match status" value="1"/>
</dbReference>
<name>A0A6V8K632_9ACTN</name>
<dbReference type="InterPro" id="IPR003593">
    <property type="entry name" value="AAA+_ATPase"/>
</dbReference>
<dbReference type="GO" id="GO:0034040">
    <property type="term" value="F:ATPase-coupled lipid transmembrane transporter activity"/>
    <property type="evidence" value="ECO:0007669"/>
    <property type="project" value="TreeGrafter"/>
</dbReference>
<feature type="transmembrane region" description="Helical" evidence="7">
    <location>
        <begin position="58"/>
        <end position="79"/>
    </location>
</feature>
<evidence type="ECO:0000256" key="1">
    <source>
        <dbReference type="ARBA" id="ARBA00004651"/>
    </source>
</evidence>
<feature type="transmembrane region" description="Helical" evidence="7">
    <location>
        <begin position="159"/>
        <end position="176"/>
    </location>
</feature>
<keyword evidence="2 7" id="KW-0812">Transmembrane</keyword>
<dbReference type="EMBL" id="BLPF01000001">
    <property type="protein sequence ID" value="GFJ77871.1"/>
    <property type="molecule type" value="Genomic_DNA"/>
</dbReference>
<dbReference type="GO" id="GO:0016887">
    <property type="term" value="F:ATP hydrolysis activity"/>
    <property type="evidence" value="ECO:0007669"/>
    <property type="project" value="InterPro"/>
</dbReference>
<gene>
    <name evidence="10" type="ORF">Phou_020510</name>
</gene>
<dbReference type="InterPro" id="IPR039421">
    <property type="entry name" value="Type_1_exporter"/>
</dbReference>
<organism evidence="10 11">
    <name type="scientific">Phytohabitans houttuyneae</name>
    <dbReference type="NCBI Taxonomy" id="1076126"/>
    <lineage>
        <taxon>Bacteria</taxon>
        <taxon>Bacillati</taxon>
        <taxon>Actinomycetota</taxon>
        <taxon>Actinomycetes</taxon>
        <taxon>Micromonosporales</taxon>
        <taxon>Micromonosporaceae</taxon>
    </lineage>
</organism>
<dbReference type="Gene3D" id="3.40.50.300">
    <property type="entry name" value="P-loop containing nucleotide triphosphate hydrolases"/>
    <property type="match status" value="1"/>
</dbReference>
<dbReference type="Gene3D" id="1.20.1560.10">
    <property type="entry name" value="ABC transporter type 1, transmembrane domain"/>
    <property type="match status" value="1"/>
</dbReference>
<dbReference type="PANTHER" id="PTHR24221">
    <property type="entry name" value="ATP-BINDING CASSETTE SUB-FAMILY B"/>
    <property type="match status" value="1"/>
</dbReference>
<sequence length="594" mass="63753">MTKGRRTAPILRDVLRTDPRLAATVVAMRLAAAVLTPLDAVALGLLVDAGLRGDVRAAVGWAALLALADVGSSAFNHPAGKLEMTLREKTNFAFERRLLRVSTAPHTLDHLERPEFHDRIEQARDRASALGDVLVRAIALLQAAVLMGVVLFALASVHWVLVALVAAAVPAIYLGGRGEVVRVRGDERAAPSLRLADRLFGLAANAGPAKEIKVNRAEGFVRDRFGAASRRAYRAVDAAEGRALAFTVAGWLAFSVIFVLAMAFVVREAVGGRATPGQVLLVLALAIRLTEQVDEFSGAMSGVRRALLDVRRLRWLYDVGDTTPAVPAPRTPAASGPAAGDIELRDVSFRYPGTGADILRGVSLRLPVGATVALVGENGTGKTTLVKLLCGLYPPTGGAITVGGTDLRALGQERWTAALSASFQDFVRFELLVREAVGVGRLDRMDDDAHVWDALDRAGARPLVEGLPHRLRTQLGPQWPDGVDLSLGQWQRLALARAMMRPYPSLLVLDEPSASLDTAAEHALYERFSRASHFGAATSAITLLVSHRFSTVRMADLIVLLRDGHVAEVGSHDELIQLGGVYAELFELQARGYR</sequence>
<dbReference type="SUPFAM" id="SSF52540">
    <property type="entry name" value="P-loop containing nucleoside triphosphate hydrolases"/>
    <property type="match status" value="1"/>
</dbReference>
<dbReference type="GO" id="GO:0005524">
    <property type="term" value="F:ATP binding"/>
    <property type="evidence" value="ECO:0007669"/>
    <property type="project" value="UniProtKB-KW"/>
</dbReference>
<feature type="domain" description="ABC transporter" evidence="8">
    <location>
        <begin position="342"/>
        <end position="588"/>
    </location>
</feature>
<keyword evidence="5 7" id="KW-1133">Transmembrane helix</keyword>
<dbReference type="PROSITE" id="PS00211">
    <property type="entry name" value="ABC_TRANSPORTER_1"/>
    <property type="match status" value="1"/>
</dbReference>
<evidence type="ECO:0000256" key="3">
    <source>
        <dbReference type="ARBA" id="ARBA00022741"/>
    </source>
</evidence>
<proteinExistence type="predicted"/>
<dbReference type="InterPro" id="IPR017871">
    <property type="entry name" value="ABC_transporter-like_CS"/>
</dbReference>
<dbReference type="RefSeq" id="WP_173055503.1">
    <property type="nucleotide sequence ID" value="NZ_BAABGO010000082.1"/>
</dbReference>
<dbReference type="InterPro" id="IPR011527">
    <property type="entry name" value="ABC1_TM_dom"/>
</dbReference>
<reference evidence="10 11" key="2">
    <citation type="submission" date="2020-03" db="EMBL/GenBank/DDBJ databases">
        <authorList>
            <person name="Ichikawa N."/>
            <person name="Kimura A."/>
            <person name="Kitahashi Y."/>
            <person name="Uohara A."/>
        </authorList>
    </citation>
    <scope>NUCLEOTIDE SEQUENCE [LARGE SCALE GENOMIC DNA]</scope>
    <source>
        <strain evidence="10 11">NBRC 108639</strain>
    </source>
</reference>
<evidence type="ECO:0000256" key="7">
    <source>
        <dbReference type="SAM" id="Phobius"/>
    </source>
</evidence>
<comment type="caution">
    <text evidence="10">The sequence shown here is derived from an EMBL/GenBank/DDBJ whole genome shotgun (WGS) entry which is preliminary data.</text>
</comment>
<dbReference type="InterPro" id="IPR036640">
    <property type="entry name" value="ABC1_TM_sf"/>
</dbReference>
<dbReference type="SUPFAM" id="SSF90123">
    <property type="entry name" value="ABC transporter transmembrane region"/>
    <property type="match status" value="1"/>
</dbReference>
<dbReference type="InterPro" id="IPR003439">
    <property type="entry name" value="ABC_transporter-like_ATP-bd"/>
</dbReference>
<evidence type="ECO:0000256" key="2">
    <source>
        <dbReference type="ARBA" id="ARBA00022692"/>
    </source>
</evidence>
<dbReference type="Proteomes" id="UP000482800">
    <property type="component" value="Unassembled WGS sequence"/>
</dbReference>
<dbReference type="InterPro" id="IPR027417">
    <property type="entry name" value="P-loop_NTPase"/>
</dbReference>
<feature type="transmembrane region" description="Helical" evidence="7">
    <location>
        <begin position="133"/>
        <end position="153"/>
    </location>
</feature>
<evidence type="ECO:0000313" key="11">
    <source>
        <dbReference type="Proteomes" id="UP000482800"/>
    </source>
</evidence>
<dbReference type="SMART" id="SM00382">
    <property type="entry name" value="AAA"/>
    <property type="match status" value="1"/>
</dbReference>
<reference evidence="10 11" key="1">
    <citation type="submission" date="2020-03" db="EMBL/GenBank/DDBJ databases">
        <title>Whole genome shotgun sequence of Phytohabitans houttuyneae NBRC 108639.</title>
        <authorList>
            <person name="Komaki H."/>
            <person name="Tamura T."/>
        </authorList>
    </citation>
    <scope>NUCLEOTIDE SEQUENCE [LARGE SCALE GENOMIC DNA]</scope>
    <source>
        <strain evidence="10 11">NBRC 108639</strain>
    </source>
</reference>
<dbReference type="AlphaFoldDB" id="A0A6V8K632"/>
<comment type="subcellular location">
    <subcellularLocation>
        <location evidence="1">Cell membrane</location>
        <topology evidence="1">Multi-pass membrane protein</topology>
    </subcellularLocation>
</comment>
<evidence type="ECO:0000259" key="8">
    <source>
        <dbReference type="PROSITE" id="PS50893"/>
    </source>
</evidence>
<keyword evidence="6 7" id="KW-0472">Membrane</keyword>
<protein>
    <submittedName>
        <fullName evidence="10">ABC transporter permease</fullName>
    </submittedName>
</protein>
<dbReference type="PANTHER" id="PTHR24221:SF654">
    <property type="entry name" value="ATP-BINDING CASSETTE SUB-FAMILY B MEMBER 6"/>
    <property type="match status" value="1"/>
</dbReference>